<protein>
    <submittedName>
        <fullName evidence="2">Uncharacterized protein</fullName>
    </submittedName>
</protein>
<proteinExistence type="predicted"/>
<name>A0AAW2UCL6_SESRA</name>
<evidence type="ECO:0000256" key="1">
    <source>
        <dbReference type="SAM" id="MobiDB-lite"/>
    </source>
</evidence>
<feature type="compositionally biased region" description="Low complexity" evidence="1">
    <location>
        <begin position="17"/>
        <end position="35"/>
    </location>
</feature>
<organism evidence="2">
    <name type="scientific">Sesamum radiatum</name>
    <name type="common">Black benniseed</name>
    <dbReference type="NCBI Taxonomy" id="300843"/>
    <lineage>
        <taxon>Eukaryota</taxon>
        <taxon>Viridiplantae</taxon>
        <taxon>Streptophyta</taxon>
        <taxon>Embryophyta</taxon>
        <taxon>Tracheophyta</taxon>
        <taxon>Spermatophyta</taxon>
        <taxon>Magnoliopsida</taxon>
        <taxon>eudicotyledons</taxon>
        <taxon>Gunneridae</taxon>
        <taxon>Pentapetalae</taxon>
        <taxon>asterids</taxon>
        <taxon>lamiids</taxon>
        <taxon>Lamiales</taxon>
        <taxon>Pedaliaceae</taxon>
        <taxon>Sesamum</taxon>
    </lineage>
</organism>
<gene>
    <name evidence="2" type="ORF">Sradi_1558300</name>
</gene>
<sequence>MPEQAARLLQFSAPSLRVSPSAAPLPSSSTSPPTAFMEMSVSPGRQLDDIEPPPPVPTSDPTTLSMLKLTCSFPLIRVLAPSPMVPP</sequence>
<reference evidence="2" key="2">
    <citation type="journal article" date="2024" name="Plant">
        <title>Genomic evolution and insights into agronomic trait innovations of Sesamum species.</title>
        <authorList>
            <person name="Miao H."/>
            <person name="Wang L."/>
            <person name="Qu L."/>
            <person name="Liu H."/>
            <person name="Sun Y."/>
            <person name="Le M."/>
            <person name="Wang Q."/>
            <person name="Wei S."/>
            <person name="Zheng Y."/>
            <person name="Lin W."/>
            <person name="Duan Y."/>
            <person name="Cao H."/>
            <person name="Xiong S."/>
            <person name="Wang X."/>
            <person name="Wei L."/>
            <person name="Li C."/>
            <person name="Ma Q."/>
            <person name="Ju M."/>
            <person name="Zhao R."/>
            <person name="Li G."/>
            <person name="Mu C."/>
            <person name="Tian Q."/>
            <person name="Mei H."/>
            <person name="Zhang T."/>
            <person name="Gao T."/>
            <person name="Zhang H."/>
        </authorList>
    </citation>
    <scope>NUCLEOTIDE SEQUENCE</scope>
    <source>
        <strain evidence="2">G02</strain>
    </source>
</reference>
<evidence type="ECO:0000313" key="2">
    <source>
        <dbReference type="EMBL" id="KAL0413566.1"/>
    </source>
</evidence>
<reference evidence="2" key="1">
    <citation type="submission" date="2020-06" db="EMBL/GenBank/DDBJ databases">
        <authorList>
            <person name="Li T."/>
            <person name="Hu X."/>
            <person name="Zhang T."/>
            <person name="Song X."/>
            <person name="Zhang H."/>
            <person name="Dai N."/>
            <person name="Sheng W."/>
            <person name="Hou X."/>
            <person name="Wei L."/>
        </authorList>
    </citation>
    <scope>NUCLEOTIDE SEQUENCE</scope>
    <source>
        <strain evidence="2">G02</strain>
        <tissue evidence="2">Leaf</tissue>
    </source>
</reference>
<comment type="caution">
    <text evidence="2">The sequence shown here is derived from an EMBL/GenBank/DDBJ whole genome shotgun (WGS) entry which is preliminary data.</text>
</comment>
<dbReference type="EMBL" id="JACGWJ010000006">
    <property type="protein sequence ID" value="KAL0413566.1"/>
    <property type="molecule type" value="Genomic_DNA"/>
</dbReference>
<accession>A0AAW2UCL6</accession>
<feature type="region of interest" description="Disordered" evidence="1">
    <location>
        <begin position="17"/>
        <end position="39"/>
    </location>
</feature>
<dbReference type="AlphaFoldDB" id="A0AAW2UCL6"/>